<dbReference type="AlphaFoldDB" id="Q6Q8V1"/>
<organism evidence="2">
    <name type="scientific">uncultured marine gamma proteobacterium EBAC20E09</name>
    <dbReference type="NCBI Taxonomy" id="266134"/>
    <lineage>
        <taxon>Bacteria</taxon>
        <taxon>Pseudomonadati</taxon>
        <taxon>Pseudomonadota</taxon>
        <taxon>Gammaproteobacteria</taxon>
        <taxon>SAR86 cluster</taxon>
        <taxon>environmental samples</taxon>
    </lineage>
</organism>
<proteinExistence type="predicted"/>
<keyword evidence="2" id="KW-0687">Ribonucleoprotein</keyword>
<feature type="transmembrane region" description="Helical" evidence="1">
    <location>
        <begin position="16"/>
        <end position="37"/>
    </location>
</feature>
<reference evidence="2" key="2">
    <citation type="submission" date="2005-12" db="EMBL/GenBank/DDBJ databases">
        <authorList>
            <person name="Sabehi G."/>
            <person name="Beja O."/>
        </authorList>
    </citation>
    <scope>NUCLEOTIDE SEQUENCE</scope>
</reference>
<sequence length="64" mass="7478">MYYFFSSCSINNFLSFLKRIICSCFVISININFNCFYCSSDNRSLSMSEFVSIRVLSCSFNCLF</sequence>
<protein>
    <submittedName>
        <fullName evidence="2">Predicted ribosomal protein S20</fullName>
    </submittedName>
</protein>
<keyword evidence="2" id="KW-0689">Ribosomal protein</keyword>
<dbReference type="EMBL" id="AY552545">
    <property type="protein sequence ID" value="AAS73120.1"/>
    <property type="molecule type" value="Genomic_DNA"/>
</dbReference>
<gene>
    <name evidence="2" type="ORF">Red20E09_120</name>
</gene>
<dbReference type="GO" id="GO:0005840">
    <property type="term" value="C:ribosome"/>
    <property type="evidence" value="ECO:0007669"/>
    <property type="project" value="UniProtKB-KW"/>
</dbReference>
<keyword evidence="1" id="KW-1133">Transmembrane helix</keyword>
<keyword evidence="1" id="KW-0472">Membrane</keyword>
<name>Q6Q8V1_9GAMM</name>
<keyword evidence="1" id="KW-0812">Transmembrane</keyword>
<evidence type="ECO:0000313" key="2">
    <source>
        <dbReference type="EMBL" id="AAS73120.1"/>
    </source>
</evidence>
<reference evidence="2" key="1">
    <citation type="journal article" date="2004" name="Environ. Microbiol.">
        <title>Different SAR86 subgroups harbour divergent proteorhodopsins.</title>
        <authorList>
            <person name="Sabehi G."/>
            <person name="Beja O."/>
            <person name="Suzuki M.T."/>
            <person name="Preston C.M."/>
            <person name="DeLong E.F."/>
        </authorList>
    </citation>
    <scope>NUCLEOTIDE SEQUENCE</scope>
</reference>
<accession>Q6Q8V1</accession>
<evidence type="ECO:0000256" key="1">
    <source>
        <dbReference type="SAM" id="Phobius"/>
    </source>
</evidence>